<reference evidence="1 2" key="1">
    <citation type="submission" date="2021-06" db="EMBL/GenBank/DDBJ databases">
        <title>Caerostris extrusa draft genome.</title>
        <authorList>
            <person name="Kono N."/>
            <person name="Arakawa K."/>
        </authorList>
    </citation>
    <scope>NUCLEOTIDE SEQUENCE [LARGE SCALE GENOMIC DNA]</scope>
</reference>
<proteinExistence type="predicted"/>
<organism evidence="1 2">
    <name type="scientific">Caerostris extrusa</name>
    <name type="common">Bark spider</name>
    <name type="synonym">Caerostris bankana</name>
    <dbReference type="NCBI Taxonomy" id="172846"/>
    <lineage>
        <taxon>Eukaryota</taxon>
        <taxon>Metazoa</taxon>
        <taxon>Ecdysozoa</taxon>
        <taxon>Arthropoda</taxon>
        <taxon>Chelicerata</taxon>
        <taxon>Arachnida</taxon>
        <taxon>Araneae</taxon>
        <taxon>Araneomorphae</taxon>
        <taxon>Entelegynae</taxon>
        <taxon>Araneoidea</taxon>
        <taxon>Araneidae</taxon>
        <taxon>Caerostris</taxon>
    </lineage>
</organism>
<accession>A0AAV4U1P4</accession>
<evidence type="ECO:0000313" key="1">
    <source>
        <dbReference type="EMBL" id="GIY51612.1"/>
    </source>
</evidence>
<name>A0AAV4U1P4_CAEEX</name>
<dbReference type="AlphaFoldDB" id="A0AAV4U1P4"/>
<comment type="caution">
    <text evidence="1">The sequence shown here is derived from an EMBL/GenBank/DDBJ whole genome shotgun (WGS) entry which is preliminary data.</text>
</comment>
<gene>
    <name evidence="1" type="ORF">CEXT_810071</name>
</gene>
<evidence type="ECO:0000313" key="2">
    <source>
        <dbReference type="Proteomes" id="UP001054945"/>
    </source>
</evidence>
<dbReference type="Proteomes" id="UP001054945">
    <property type="component" value="Unassembled WGS sequence"/>
</dbReference>
<dbReference type="EMBL" id="BPLR01012132">
    <property type="protein sequence ID" value="GIY51612.1"/>
    <property type="molecule type" value="Genomic_DNA"/>
</dbReference>
<sequence>MVSLSVVEGDVRVGGGVVGERCLPLDVCNGRIDAGEVDDSALSRCPIENLLHCIDTTNFNEHLGWTEHLLRKYSNVFLKYSPSDLWWQSPVSPSSITKDSLVEFRTRIALLGNLERYPSRKFGLMYFKINS</sequence>
<protein>
    <submittedName>
        <fullName evidence="1">Uncharacterized protein</fullName>
    </submittedName>
</protein>
<keyword evidence="2" id="KW-1185">Reference proteome</keyword>